<feature type="compositionally biased region" description="Polar residues" evidence="1">
    <location>
        <begin position="245"/>
        <end position="254"/>
    </location>
</feature>
<evidence type="ECO:0000313" key="3">
    <source>
        <dbReference type="Proteomes" id="UP001281761"/>
    </source>
</evidence>
<feature type="compositionally biased region" description="Polar residues" evidence="1">
    <location>
        <begin position="159"/>
        <end position="169"/>
    </location>
</feature>
<feature type="compositionally biased region" description="Polar residues" evidence="1">
    <location>
        <begin position="175"/>
        <end position="191"/>
    </location>
</feature>
<dbReference type="EMBL" id="JARBJD010000006">
    <property type="protein sequence ID" value="KAK2963476.1"/>
    <property type="molecule type" value="Genomic_DNA"/>
</dbReference>
<feature type="region of interest" description="Disordered" evidence="1">
    <location>
        <begin position="213"/>
        <end position="288"/>
    </location>
</feature>
<gene>
    <name evidence="2" type="ORF">BLNAU_1519</name>
</gene>
<name>A0ABQ9YI91_9EUKA</name>
<sequence length="660" mass="74734">MSKITHPKSSPETTRSDMPGAFVIFDRQDSPRTNSALPILFAPKSSQHSGRTSSQLQIINQSSPINDEESSSQQSSPRKPRPPQITKPREIVFSKPEPTRSTEDKLLETTTTLSPAIFNRTKRRRENRSDFKQSETARTVSSQPDETVTRSIEPETDQPDSTTHATPISSPLAHTLSTNNAESPSKVSNSELLFDFEKGSLTTRDIDRILEMTKPVSKRTNRSQNVPKLDLLNPGSPLKKRQNNLDDSTAFANSETKKSPPKQAPFLSKSPRFSERQKTDREPEFLPINPNVDILSGFDSRHKGIEWNKTSGRNRKVLTRQMTSEMYHFEGSSYDLPSQPLTKRNYMMDKMRGRDDDTPRSQSTLAQYEPRYETLSTQRRIKSPILAHTQAPKASTRFFNAATGLLNQTFSEIDYEADVADRPFRPNRDRTVAMQNQLARPPPGRIDNSKYYDYDIGKIQKRDSSMIDFSRTMPRKDPKPPISAELDYTPSTFPAEWTARGTNRKRSSGESTARTASSLSFTETQNIHTTILPPAILPHIPTPSFSRMTTVEQIDTEKFKDPPSDKFSSYHHKTRVTHVPQMNKTLSRNASVVSKTTQPTFVDKVYDNSDPSFARPTPPAYSFTSRPSQRAKSETADIPYYDYSMDSVKPRQPTVKMIPT</sequence>
<feature type="region of interest" description="Disordered" evidence="1">
    <location>
        <begin position="607"/>
        <end position="637"/>
    </location>
</feature>
<evidence type="ECO:0000313" key="2">
    <source>
        <dbReference type="EMBL" id="KAK2963476.1"/>
    </source>
</evidence>
<proteinExistence type="predicted"/>
<keyword evidence="3" id="KW-1185">Reference proteome</keyword>
<accession>A0ABQ9YI91</accession>
<reference evidence="2 3" key="1">
    <citation type="journal article" date="2022" name="bioRxiv">
        <title>Genomics of Preaxostyla Flagellates Illuminates Evolutionary Transitions and the Path Towards Mitochondrial Loss.</title>
        <authorList>
            <person name="Novak L.V.F."/>
            <person name="Treitli S.C."/>
            <person name="Pyrih J."/>
            <person name="Halakuc P."/>
            <person name="Pipaliya S.V."/>
            <person name="Vacek V."/>
            <person name="Brzon O."/>
            <person name="Soukal P."/>
            <person name="Eme L."/>
            <person name="Dacks J.B."/>
            <person name="Karnkowska A."/>
            <person name="Elias M."/>
            <person name="Hampl V."/>
        </authorList>
    </citation>
    <scope>NUCLEOTIDE SEQUENCE [LARGE SCALE GENOMIC DNA]</scope>
    <source>
        <strain evidence="2">NAU3</strain>
        <tissue evidence="2">Gut</tissue>
    </source>
</reference>
<feature type="compositionally biased region" description="Polar residues" evidence="1">
    <location>
        <begin position="136"/>
        <end position="150"/>
    </location>
</feature>
<evidence type="ECO:0000256" key="1">
    <source>
        <dbReference type="SAM" id="MobiDB-lite"/>
    </source>
</evidence>
<feature type="compositionally biased region" description="Basic and acidic residues" evidence="1">
    <location>
        <begin position="272"/>
        <end position="284"/>
    </location>
</feature>
<feature type="region of interest" description="Disordered" evidence="1">
    <location>
        <begin position="426"/>
        <end position="450"/>
    </location>
</feature>
<feature type="compositionally biased region" description="Polar residues" evidence="1">
    <location>
        <begin position="44"/>
        <end position="65"/>
    </location>
</feature>
<feature type="region of interest" description="Disordered" evidence="1">
    <location>
        <begin position="471"/>
        <end position="520"/>
    </location>
</feature>
<organism evidence="2 3">
    <name type="scientific">Blattamonas nauphoetae</name>
    <dbReference type="NCBI Taxonomy" id="2049346"/>
    <lineage>
        <taxon>Eukaryota</taxon>
        <taxon>Metamonada</taxon>
        <taxon>Preaxostyla</taxon>
        <taxon>Oxymonadida</taxon>
        <taxon>Blattamonas</taxon>
    </lineage>
</organism>
<dbReference type="Proteomes" id="UP001281761">
    <property type="component" value="Unassembled WGS sequence"/>
</dbReference>
<feature type="region of interest" description="Disordered" evidence="1">
    <location>
        <begin position="1"/>
        <end position="191"/>
    </location>
</feature>
<comment type="caution">
    <text evidence="2">The sequence shown here is derived from an EMBL/GenBank/DDBJ whole genome shotgun (WGS) entry which is preliminary data.</text>
</comment>
<feature type="compositionally biased region" description="Polar residues" evidence="1">
    <location>
        <begin position="509"/>
        <end position="520"/>
    </location>
</feature>
<protein>
    <submittedName>
        <fullName evidence="2">Uncharacterized protein</fullName>
    </submittedName>
</protein>
<feature type="compositionally biased region" description="Basic and acidic residues" evidence="1">
    <location>
        <begin position="87"/>
        <end position="107"/>
    </location>
</feature>